<keyword evidence="1" id="KW-0812">Transmembrane</keyword>
<dbReference type="RefSeq" id="WP_012246423.1">
    <property type="nucleotide sequence ID" value="NC_010168.1"/>
</dbReference>
<organism evidence="2 3">
    <name type="scientific">Renibacterium salmoninarum (strain ATCC 33209 / DSM 20767 / JCM 11484 / NBRC 15589 / NCIMB 2235)</name>
    <dbReference type="NCBI Taxonomy" id="288705"/>
    <lineage>
        <taxon>Bacteria</taxon>
        <taxon>Bacillati</taxon>
        <taxon>Actinomycetota</taxon>
        <taxon>Actinomycetes</taxon>
        <taxon>Micrococcales</taxon>
        <taxon>Micrococcaceae</taxon>
        <taxon>Renibacterium</taxon>
    </lineage>
</organism>
<evidence type="ECO:0000256" key="1">
    <source>
        <dbReference type="SAM" id="Phobius"/>
    </source>
</evidence>
<proteinExistence type="predicted"/>
<protein>
    <submittedName>
        <fullName evidence="2">Uncharacterized protein</fullName>
    </submittedName>
</protein>
<evidence type="ECO:0000313" key="3">
    <source>
        <dbReference type="Proteomes" id="UP000002007"/>
    </source>
</evidence>
<dbReference type="EMBL" id="CP000910">
    <property type="protein sequence ID" value="ABY24778.1"/>
    <property type="molecule type" value="Genomic_DNA"/>
</dbReference>
<dbReference type="AlphaFoldDB" id="A9WUA7"/>
<evidence type="ECO:0000313" key="2">
    <source>
        <dbReference type="EMBL" id="ABY24778.1"/>
    </source>
</evidence>
<dbReference type="Proteomes" id="UP000002007">
    <property type="component" value="Chromosome"/>
</dbReference>
<gene>
    <name evidence="2" type="ordered locus">RSal33209_3057</name>
</gene>
<keyword evidence="1" id="KW-1133">Transmembrane helix</keyword>
<feature type="transmembrane region" description="Helical" evidence="1">
    <location>
        <begin position="6"/>
        <end position="33"/>
    </location>
</feature>
<accession>A9WUA7</accession>
<keyword evidence="3" id="KW-1185">Reference proteome</keyword>
<dbReference type="HOGENOM" id="CLU_3157052_0_0_11"/>
<keyword evidence="1" id="KW-0472">Membrane</keyword>
<reference evidence="3" key="1">
    <citation type="journal article" date="2008" name="J. Bacteriol.">
        <title>Genome sequence of the fish pathogen Renibacterium salmoninarum suggests reductive evolution away from an environmental Arthrobacter ancestor.</title>
        <authorList>
            <person name="Wiens G.D."/>
            <person name="Rockey D.D."/>
            <person name="Wu Z."/>
            <person name="Chang J."/>
            <person name="Levy R."/>
            <person name="Crane S."/>
            <person name="Chen D.S."/>
            <person name="Capri G.R."/>
            <person name="Burnett J.R."/>
            <person name="Sudheesh P.S."/>
            <person name="Schipma M.J."/>
            <person name="Burd H."/>
            <person name="Bhattacharyya A."/>
            <person name="Rhodes L.D."/>
            <person name="Kaul R."/>
            <person name="Strom M.S."/>
        </authorList>
    </citation>
    <scope>NUCLEOTIDE SEQUENCE [LARGE SCALE GENOMIC DNA]</scope>
    <source>
        <strain evidence="3">ATCC 33209 / DSM 20767 / JCM 11484 / NBRC 15589 / NCIMB 2235</strain>
    </source>
</reference>
<sequence>MFMVTAFSILNIVLIVAAIILGGWISVLLIQFLQLRIRQLRREEAKLD</sequence>
<dbReference type="KEGG" id="rsa:RSal33209_3057"/>
<name>A9WUA7_RENSM</name>